<proteinExistence type="predicted"/>
<sequence length="345" mass="39355">MGGPPCKTEPTHNSTWKNNTVLWNYLQKGGLTNFIEKIQGFDQDTSIKFAHGWRNRVVEYNNIKVEIFEEIISQVTGLSLDKTKFFNKCVDREVEAKNFLDEGENMEFVTADIKIANHTKAVPLHQGLILLIHHHFSTCPHPNSTPPPTSIPPLPDRKLDIATTSRKRKEIKTKVPLPTSQRVLRSHKYLELTVNLLHISNPMEEPKDVDLLVRVEKMEKEIQDLKSAIRDMDKTKGKQKLKNDEEDDITAEVFKNLLSLDARLGNAKGRNDCILSALKSIYNFIKQHVRSIFSLNGITEDIWGSKENRDLVIAQVDLKDPSQAIAIAFFISLQMIKAKIDRVVK</sequence>
<comment type="caution">
    <text evidence="1">The sequence shown here is derived from an EMBL/GenBank/DDBJ whole genome shotgun (WGS) entry which is preliminary data.</text>
</comment>
<dbReference type="Proteomes" id="UP000824469">
    <property type="component" value="Unassembled WGS sequence"/>
</dbReference>
<organism evidence="1 2">
    <name type="scientific">Taxus chinensis</name>
    <name type="common">Chinese yew</name>
    <name type="synonym">Taxus wallichiana var. chinensis</name>
    <dbReference type="NCBI Taxonomy" id="29808"/>
    <lineage>
        <taxon>Eukaryota</taxon>
        <taxon>Viridiplantae</taxon>
        <taxon>Streptophyta</taxon>
        <taxon>Embryophyta</taxon>
        <taxon>Tracheophyta</taxon>
        <taxon>Spermatophyta</taxon>
        <taxon>Pinopsida</taxon>
        <taxon>Pinidae</taxon>
        <taxon>Conifers II</taxon>
        <taxon>Cupressales</taxon>
        <taxon>Taxaceae</taxon>
        <taxon>Taxus</taxon>
    </lineage>
</organism>
<evidence type="ECO:0000313" key="1">
    <source>
        <dbReference type="EMBL" id="KAH9300951.1"/>
    </source>
</evidence>
<dbReference type="AlphaFoldDB" id="A0AA38CGH9"/>
<name>A0AA38CGH9_TAXCH</name>
<evidence type="ECO:0000313" key="2">
    <source>
        <dbReference type="Proteomes" id="UP000824469"/>
    </source>
</evidence>
<dbReference type="EMBL" id="JAHRHJ020000009">
    <property type="protein sequence ID" value="KAH9300951.1"/>
    <property type="molecule type" value="Genomic_DNA"/>
</dbReference>
<accession>A0AA38CGH9</accession>
<keyword evidence="2" id="KW-1185">Reference proteome</keyword>
<protein>
    <submittedName>
        <fullName evidence="1">Uncharacterized protein</fullName>
    </submittedName>
</protein>
<reference evidence="1 2" key="1">
    <citation type="journal article" date="2021" name="Nat. Plants">
        <title>The Taxus genome provides insights into paclitaxel biosynthesis.</title>
        <authorList>
            <person name="Xiong X."/>
            <person name="Gou J."/>
            <person name="Liao Q."/>
            <person name="Li Y."/>
            <person name="Zhou Q."/>
            <person name="Bi G."/>
            <person name="Li C."/>
            <person name="Du R."/>
            <person name="Wang X."/>
            <person name="Sun T."/>
            <person name="Guo L."/>
            <person name="Liang H."/>
            <person name="Lu P."/>
            <person name="Wu Y."/>
            <person name="Zhang Z."/>
            <person name="Ro D.K."/>
            <person name="Shang Y."/>
            <person name="Huang S."/>
            <person name="Yan J."/>
        </authorList>
    </citation>
    <scope>NUCLEOTIDE SEQUENCE [LARGE SCALE GENOMIC DNA]</scope>
    <source>
        <strain evidence="1">Ta-2019</strain>
    </source>
</reference>
<gene>
    <name evidence="1" type="ORF">KI387_012534</name>
</gene>